<feature type="region of interest" description="Disordered" evidence="8">
    <location>
        <begin position="460"/>
        <end position="480"/>
    </location>
</feature>
<proteinExistence type="predicted"/>
<reference evidence="11 12" key="1">
    <citation type="submission" date="2018-08" db="EMBL/GenBank/DDBJ databases">
        <title>Actinomadura jelena sp. nov., a novel Actinomycete isolated from soil in Chad.</title>
        <authorList>
            <person name="Shi L."/>
        </authorList>
    </citation>
    <scope>NUCLEOTIDE SEQUENCE [LARGE SCALE GENOMIC DNA]</scope>
    <source>
        <strain evidence="11 12">NEAU-G17</strain>
    </source>
</reference>
<dbReference type="AlphaFoldDB" id="A0A372JGN4"/>
<dbReference type="InterPro" id="IPR003010">
    <property type="entry name" value="C-N_Hydrolase"/>
</dbReference>
<dbReference type="Pfam" id="PF20154">
    <property type="entry name" value="LNT_N"/>
    <property type="match status" value="1"/>
</dbReference>
<dbReference type="OrthoDB" id="9811121at2"/>
<keyword evidence="5 9" id="KW-1133">Transmembrane helix</keyword>
<gene>
    <name evidence="11" type="ORF">DZF91_27330</name>
</gene>
<feature type="transmembrane region" description="Helical" evidence="9">
    <location>
        <begin position="437"/>
        <end position="458"/>
    </location>
</feature>
<keyword evidence="3" id="KW-0808">Transferase</keyword>
<feature type="transmembrane region" description="Helical" evidence="9">
    <location>
        <begin position="75"/>
        <end position="94"/>
    </location>
</feature>
<feature type="transmembrane region" description="Helical" evidence="9">
    <location>
        <begin position="147"/>
        <end position="168"/>
    </location>
</feature>
<feature type="domain" description="CN hydrolase" evidence="10">
    <location>
        <begin position="203"/>
        <end position="422"/>
    </location>
</feature>
<dbReference type="InterPro" id="IPR004563">
    <property type="entry name" value="Apolipo_AcylTrfase"/>
</dbReference>
<dbReference type="GO" id="GO:0016410">
    <property type="term" value="F:N-acyltransferase activity"/>
    <property type="evidence" value="ECO:0007669"/>
    <property type="project" value="InterPro"/>
</dbReference>
<dbReference type="InterPro" id="IPR036526">
    <property type="entry name" value="C-N_Hydrolase_sf"/>
</dbReference>
<evidence type="ECO:0000256" key="2">
    <source>
        <dbReference type="ARBA" id="ARBA00022475"/>
    </source>
</evidence>
<dbReference type="Pfam" id="PF00795">
    <property type="entry name" value="CN_hydrolase"/>
    <property type="match status" value="1"/>
</dbReference>
<sequence length="480" mass="49835">MRILLIGLVVLSGVLFAFGTGLHPVFALTWLAPLPLLWAAARMSGRAAFAVSALVWTAGQAPLAGYFHGVLETPVPLVAAILAGPALVFGGLAAAHRRLALADRPLMAAGVFAAGWTTLEYVLSLALPHGAWWSLAYTQADVGPVVQTVSVTGIWGVTFLLTGVPAALATARPRAVGTAAVLLAAVLGFGTWRLATAPRPDGATMALLATEHPNDEIDMATSEGRALLAAYITRARTIDAAAIVLPEKNFVADDATLPLLTGPLTRLAAERRTVVVAGVTHRTGGTVRNAALVFTPDGGRPAEYAKHHLIPGLESDFTAGTRRVAVPGRPGWGVVICKDLDFPALVRAYRSDGAATLLAPAWDFHSDAWLHGRMALVRGVESGIGVVRNGRAGDLMISDPYGRIQAVRSTGRPGFVSVTGRAPGRPVGTLYGRFGDWFAWVCALFLLLAGAAGVPGAVTGRRGRPGSAAANPAGRIGSPL</sequence>
<comment type="subcellular location">
    <subcellularLocation>
        <location evidence="1">Cell membrane</location>
        <topology evidence="1">Multi-pass membrane protein</topology>
    </subcellularLocation>
</comment>
<dbReference type="GO" id="GO:0005886">
    <property type="term" value="C:plasma membrane"/>
    <property type="evidence" value="ECO:0007669"/>
    <property type="project" value="UniProtKB-SubCell"/>
</dbReference>
<dbReference type="EMBL" id="QURH01000783">
    <property type="protein sequence ID" value="RFU38508.1"/>
    <property type="molecule type" value="Genomic_DNA"/>
</dbReference>
<organism evidence="11 12">
    <name type="scientific">Actinomadura logoneensis</name>
    <dbReference type="NCBI Taxonomy" id="2293572"/>
    <lineage>
        <taxon>Bacteria</taxon>
        <taxon>Bacillati</taxon>
        <taxon>Actinomycetota</taxon>
        <taxon>Actinomycetes</taxon>
        <taxon>Streptosporangiales</taxon>
        <taxon>Thermomonosporaceae</taxon>
        <taxon>Actinomadura</taxon>
    </lineage>
</organism>
<dbReference type="Proteomes" id="UP000261811">
    <property type="component" value="Unassembled WGS sequence"/>
</dbReference>
<comment type="caution">
    <text evidence="11">The sequence shown here is derived from an EMBL/GenBank/DDBJ whole genome shotgun (WGS) entry which is preliminary data.</text>
</comment>
<dbReference type="PROSITE" id="PS50263">
    <property type="entry name" value="CN_HYDROLASE"/>
    <property type="match status" value="1"/>
</dbReference>
<dbReference type="PANTHER" id="PTHR38686:SF1">
    <property type="entry name" value="APOLIPOPROTEIN N-ACYLTRANSFERASE"/>
    <property type="match status" value="1"/>
</dbReference>
<keyword evidence="7" id="KW-0012">Acyltransferase</keyword>
<keyword evidence="2" id="KW-1003">Cell membrane</keyword>
<evidence type="ECO:0000256" key="3">
    <source>
        <dbReference type="ARBA" id="ARBA00022679"/>
    </source>
</evidence>
<keyword evidence="4 9" id="KW-0812">Transmembrane</keyword>
<dbReference type="SUPFAM" id="SSF56317">
    <property type="entry name" value="Carbon-nitrogen hydrolase"/>
    <property type="match status" value="1"/>
</dbReference>
<dbReference type="GO" id="GO:0042158">
    <property type="term" value="P:lipoprotein biosynthetic process"/>
    <property type="evidence" value="ECO:0007669"/>
    <property type="project" value="InterPro"/>
</dbReference>
<protein>
    <submittedName>
        <fullName evidence="11">Nitrilase</fullName>
    </submittedName>
</protein>
<dbReference type="InterPro" id="IPR045378">
    <property type="entry name" value="LNT_N"/>
</dbReference>
<accession>A0A372JGN4</accession>
<evidence type="ECO:0000256" key="5">
    <source>
        <dbReference type="ARBA" id="ARBA00022989"/>
    </source>
</evidence>
<evidence type="ECO:0000256" key="1">
    <source>
        <dbReference type="ARBA" id="ARBA00004651"/>
    </source>
</evidence>
<dbReference type="PANTHER" id="PTHR38686">
    <property type="entry name" value="APOLIPOPROTEIN N-ACYLTRANSFERASE"/>
    <property type="match status" value="1"/>
</dbReference>
<dbReference type="Gene3D" id="3.60.110.10">
    <property type="entry name" value="Carbon-nitrogen hydrolase"/>
    <property type="match status" value="1"/>
</dbReference>
<evidence type="ECO:0000256" key="6">
    <source>
        <dbReference type="ARBA" id="ARBA00023136"/>
    </source>
</evidence>
<name>A0A372JGN4_9ACTN</name>
<evidence type="ECO:0000313" key="11">
    <source>
        <dbReference type="EMBL" id="RFU38508.1"/>
    </source>
</evidence>
<evidence type="ECO:0000313" key="12">
    <source>
        <dbReference type="Proteomes" id="UP000261811"/>
    </source>
</evidence>
<feature type="transmembrane region" description="Helical" evidence="9">
    <location>
        <begin position="175"/>
        <end position="195"/>
    </location>
</feature>
<evidence type="ECO:0000256" key="8">
    <source>
        <dbReference type="SAM" id="MobiDB-lite"/>
    </source>
</evidence>
<evidence type="ECO:0000256" key="9">
    <source>
        <dbReference type="SAM" id="Phobius"/>
    </source>
</evidence>
<evidence type="ECO:0000256" key="4">
    <source>
        <dbReference type="ARBA" id="ARBA00022692"/>
    </source>
</evidence>
<keyword evidence="6 9" id="KW-0472">Membrane</keyword>
<evidence type="ECO:0000256" key="7">
    <source>
        <dbReference type="ARBA" id="ARBA00023315"/>
    </source>
</evidence>
<dbReference type="RefSeq" id="WP_117360023.1">
    <property type="nucleotide sequence ID" value="NZ_QURH01000783.1"/>
</dbReference>
<feature type="transmembrane region" description="Helical" evidence="9">
    <location>
        <begin position="106"/>
        <end position="127"/>
    </location>
</feature>
<keyword evidence="12" id="KW-1185">Reference proteome</keyword>
<evidence type="ECO:0000259" key="10">
    <source>
        <dbReference type="PROSITE" id="PS50263"/>
    </source>
</evidence>